<name>A0AAV8UAM1_9ROSI</name>
<dbReference type="PANTHER" id="PTHR33116:SF86">
    <property type="entry name" value="REVERSE TRANSCRIPTASE DOMAIN-CONTAINING PROTEIN"/>
    <property type="match status" value="1"/>
</dbReference>
<reference evidence="2 3" key="1">
    <citation type="submission" date="2021-09" db="EMBL/GenBank/DDBJ databases">
        <title>Genomic insights and catalytic innovation underlie evolution of tropane alkaloids biosynthesis.</title>
        <authorList>
            <person name="Wang Y.-J."/>
            <person name="Tian T."/>
            <person name="Huang J.-P."/>
            <person name="Huang S.-X."/>
        </authorList>
    </citation>
    <scope>NUCLEOTIDE SEQUENCE [LARGE SCALE GENOMIC DNA]</scope>
    <source>
        <strain evidence="2">KIB-2018</strain>
        <tissue evidence="2">Leaf</tissue>
    </source>
</reference>
<dbReference type="InterPro" id="IPR000477">
    <property type="entry name" value="RT_dom"/>
</dbReference>
<keyword evidence="3" id="KW-1185">Reference proteome</keyword>
<organism evidence="2 3">
    <name type="scientific">Erythroxylum novogranatense</name>
    <dbReference type="NCBI Taxonomy" id="1862640"/>
    <lineage>
        <taxon>Eukaryota</taxon>
        <taxon>Viridiplantae</taxon>
        <taxon>Streptophyta</taxon>
        <taxon>Embryophyta</taxon>
        <taxon>Tracheophyta</taxon>
        <taxon>Spermatophyta</taxon>
        <taxon>Magnoliopsida</taxon>
        <taxon>eudicotyledons</taxon>
        <taxon>Gunneridae</taxon>
        <taxon>Pentapetalae</taxon>
        <taxon>rosids</taxon>
        <taxon>fabids</taxon>
        <taxon>Malpighiales</taxon>
        <taxon>Erythroxylaceae</taxon>
        <taxon>Erythroxylum</taxon>
    </lineage>
</organism>
<evidence type="ECO:0000313" key="3">
    <source>
        <dbReference type="Proteomes" id="UP001159364"/>
    </source>
</evidence>
<dbReference type="PANTHER" id="PTHR33116">
    <property type="entry name" value="REVERSE TRANSCRIPTASE ZINC-BINDING DOMAIN-CONTAINING PROTEIN-RELATED-RELATED"/>
    <property type="match status" value="1"/>
</dbReference>
<protein>
    <recommendedName>
        <fullName evidence="1">Reverse transcriptase domain-containing protein</fullName>
    </recommendedName>
</protein>
<dbReference type="InterPro" id="IPR036691">
    <property type="entry name" value="Endo/exonu/phosph_ase_sf"/>
</dbReference>
<dbReference type="Pfam" id="PF03372">
    <property type="entry name" value="Exo_endo_phos"/>
    <property type="match status" value="1"/>
</dbReference>
<dbReference type="SUPFAM" id="SSF56672">
    <property type="entry name" value="DNA/RNA polymerases"/>
    <property type="match status" value="1"/>
</dbReference>
<evidence type="ECO:0000259" key="1">
    <source>
        <dbReference type="PROSITE" id="PS50878"/>
    </source>
</evidence>
<dbReference type="PROSITE" id="PS50878">
    <property type="entry name" value="RT_POL"/>
    <property type="match status" value="1"/>
</dbReference>
<dbReference type="InterPro" id="IPR005135">
    <property type="entry name" value="Endo/exonuclease/phosphatase"/>
</dbReference>
<accession>A0AAV8UAM1</accession>
<dbReference type="Pfam" id="PF00078">
    <property type="entry name" value="RVT_1"/>
    <property type="match status" value="1"/>
</dbReference>
<dbReference type="InterPro" id="IPR026960">
    <property type="entry name" value="RVT-Znf"/>
</dbReference>
<dbReference type="Proteomes" id="UP001159364">
    <property type="component" value="Linkage Group LG01"/>
</dbReference>
<feature type="domain" description="Reverse transcriptase" evidence="1">
    <location>
        <begin position="388"/>
        <end position="643"/>
    </location>
</feature>
<evidence type="ECO:0000313" key="2">
    <source>
        <dbReference type="EMBL" id="KAJ8775358.1"/>
    </source>
</evidence>
<sequence length="1169" mass="131641">MEVLRSQLSFAHCFSVDSISIGRGLSIFWSTDIRLHVSGYSSNFIDCEIRSDGTQWRLTGFYGFPDRTRRQASWNLLRALAAMSQLPWLCCGDFNDIEALYEKLGGPPRLSHLMSGFCDALSDARLSDILQIDSSFTYTYQEGSAACVKEKLDRACSTAEWSSLFCDAICSVLVVPVSDHSPLLIDTASTSLDGVNRRFRFDNSWLSEPDLGKTVVRAWASGATFSFSARTSLVMDHIRLWGKQRNRLRWAQKETIKRRLGEDQHTMAPVEIRRLKGQWNAILEAEDVRLKQQAKAFWFRHGDKNTKYFHNIIRATESSPDEVLRLVKPLVDESANNALIAPFSDEEFRTALFQMDPNKAPGPDGLNPAFFQKFWSTIGGHICQACREWLQLGALPLSLATTLIVLIPKCDNPLHILSKALATRLKSLLTTIISLNQSAFVPGRLITDNFIVAFETLHDLKQRSRGNSGSCALKIDIAKAYDRVSWDYLLAMLTALGFSAIWIKWMRMCISNISYMISMNGSEVGPIIPSRGLRQGDPLSPYLFLLVAEGLSLLLTDGERRGVIHGCWARLGCPRISHLFFADDSLLFFNGMVSEATHVKHILGVYEATSGQSINYGKSGLLFSPCIALDVKQAISALLGVHLPLGQSHYLGLPSLLGRSKRQIFSFLKDRIWKRREILIKAVIQAIPTYCMNVFLIPATTCSELQVLMNKFWWGGCREGSRGINWLSWDRMCYAKSMGGMGFRDLRCFNTALLGKQGWRLIVDTTTLSYQVLKAKYFPRGDFLTARLGTNYSFVWMSVLWRVGDGQRIFVNRDPWIPKVGGFHPDDAAVGPANSLSYFSIDDVHDILGIPLSSRPILDKLIWICDRRGIYLVKTAYYEALADLGESRQRVHGFVWQRIWSLDVPPKVRDFLWRCCRGVLPTKDNLQLRGVNVNLHCLFCHEHESMQHVFLDCPLAKELWRLAGLVLPSSLSSFLDFFAYVFEIAGRDRATRIGIQAWKLWLARNDKLWHDKRETMSGGTTRTIAFPLPLCFRATAATTLSSHWLAFIDGSIFAEAGLLGFSILFEDGEGSFSLALSGYEDGPDTGSIFIDTQLLIHALNSRSLDFSYFGLIISECKAILCTRNDISVSWIRHSENGGAHSLARASVLYSRFQIWVDIPACILDHYSSK</sequence>
<dbReference type="Pfam" id="PF13966">
    <property type="entry name" value="zf-RVT"/>
    <property type="match status" value="1"/>
</dbReference>
<dbReference type="EMBL" id="JAIWQS010000001">
    <property type="protein sequence ID" value="KAJ8775358.1"/>
    <property type="molecule type" value="Genomic_DNA"/>
</dbReference>
<gene>
    <name evidence="2" type="ORF">K2173_023123</name>
</gene>
<dbReference type="CDD" id="cd01650">
    <property type="entry name" value="RT_nLTR_like"/>
    <property type="match status" value="1"/>
</dbReference>
<dbReference type="GO" id="GO:0003824">
    <property type="term" value="F:catalytic activity"/>
    <property type="evidence" value="ECO:0007669"/>
    <property type="project" value="InterPro"/>
</dbReference>
<dbReference type="InterPro" id="IPR043502">
    <property type="entry name" value="DNA/RNA_pol_sf"/>
</dbReference>
<dbReference type="Gene3D" id="3.60.10.10">
    <property type="entry name" value="Endonuclease/exonuclease/phosphatase"/>
    <property type="match status" value="1"/>
</dbReference>
<comment type="caution">
    <text evidence="2">The sequence shown here is derived from an EMBL/GenBank/DDBJ whole genome shotgun (WGS) entry which is preliminary data.</text>
</comment>
<dbReference type="AlphaFoldDB" id="A0AAV8UAM1"/>
<dbReference type="SUPFAM" id="SSF56219">
    <property type="entry name" value="DNase I-like"/>
    <property type="match status" value="1"/>
</dbReference>
<proteinExistence type="predicted"/>